<organism evidence="1 2">
    <name type="scientific">Actinomadura luzonensis</name>
    <dbReference type="NCBI Taxonomy" id="2805427"/>
    <lineage>
        <taxon>Bacteria</taxon>
        <taxon>Bacillati</taxon>
        <taxon>Actinomycetota</taxon>
        <taxon>Actinomycetes</taxon>
        <taxon>Streptosporangiales</taxon>
        <taxon>Thermomonosporaceae</taxon>
        <taxon>Actinomadura</taxon>
    </lineage>
</organism>
<accession>A0ABT0FL65</accession>
<evidence type="ECO:0000313" key="2">
    <source>
        <dbReference type="Proteomes" id="UP001317259"/>
    </source>
</evidence>
<dbReference type="Gene3D" id="2.30.110.10">
    <property type="entry name" value="Electron Transport, Fmn-binding Protein, Chain A"/>
    <property type="match status" value="1"/>
</dbReference>
<name>A0ABT0FL65_9ACTN</name>
<dbReference type="Proteomes" id="UP001317259">
    <property type="component" value="Unassembled WGS sequence"/>
</dbReference>
<proteinExistence type="predicted"/>
<dbReference type="RefSeq" id="WP_242372656.1">
    <property type="nucleotide sequence ID" value="NZ_JAKRKC020000001.1"/>
</dbReference>
<comment type="caution">
    <text evidence="1">The sequence shown here is derived from an EMBL/GenBank/DDBJ whole genome shotgun (WGS) entry which is preliminary data.</text>
</comment>
<gene>
    <name evidence="1" type="ORF">MF672_004385</name>
</gene>
<dbReference type="EMBL" id="JAKRKC020000001">
    <property type="protein sequence ID" value="MCK2213037.1"/>
    <property type="molecule type" value="Genomic_DNA"/>
</dbReference>
<sequence length="126" mass="13456">MAVEPLVAPAVEEGAKKSGVLWLGLAGGPRLAWHVWHDGAIHLVTGGEEQALPGLDALDRVRVTLRSKDNGARLVEFEAAVSVVDQAREAGAVAALAKERLNARDAEHLAERWARDSVVLRLTPVS</sequence>
<keyword evidence="2" id="KW-1185">Reference proteome</keyword>
<dbReference type="InterPro" id="IPR012349">
    <property type="entry name" value="Split_barrel_FMN-bd"/>
</dbReference>
<reference evidence="1 2" key="1">
    <citation type="submission" date="2022-04" db="EMBL/GenBank/DDBJ databases">
        <title>Genome draft of Actinomadura sp. ATCC 31491.</title>
        <authorList>
            <person name="Shi X."/>
            <person name="Du Y."/>
        </authorList>
    </citation>
    <scope>NUCLEOTIDE SEQUENCE [LARGE SCALE GENOMIC DNA]</scope>
    <source>
        <strain evidence="1 2">ATCC 31491</strain>
    </source>
</reference>
<evidence type="ECO:0000313" key="1">
    <source>
        <dbReference type="EMBL" id="MCK2213037.1"/>
    </source>
</evidence>
<protein>
    <submittedName>
        <fullName evidence="1">Uncharacterized protein</fullName>
    </submittedName>
</protein>